<dbReference type="AlphaFoldDB" id="A0A6P2CHK7"/>
<reference evidence="4 5" key="1">
    <citation type="submission" date="2018-07" db="EMBL/GenBank/DDBJ databases">
        <title>Genome sequence of Rhodococcus rhodnii ATCC 35071 from Rhodnius prolixus.</title>
        <authorList>
            <person name="Patel V."/>
            <person name="Vogel K.J."/>
        </authorList>
    </citation>
    <scope>NUCLEOTIDE SEQUENCE [LARGE SCALE GENOMIC DNA]</scope>
    <source>
        <strain evidence="4 5">ATCC 35071</strain>
    </source>
</reference>
<evidence type="ECO:0000256" key="1">
    <source>
        <dbReference type="ARBA" id="ARBA00008814"/>
    </source>
</evidence>
<feature type="domain" description="Fe/B12 periplasmic-binding" evidence="3">
    <location>
        <begin position="66"/>
        <end position="313"/>
    </location>
</feature>
<comment type="similarity">
    <text evidence="1">Belongs to the bacterial solute-binding protein 8 family.</text>
</comment>
<dbReference type="PROSITE" id="PS51257">
    <property type="entry name" value="PROKAR_LIPOPROTEIN"/>
    <property type="match status" value="1"/>
</dbReference>
<feature type="chain" id="PRO_5039677438" evidence="2">
    <location>
        <begin position="27"/>
        <end position="319"/>
    </location>
</feature>
<dbReference type="InterPro" id="IPR002491">
    <property type="entry name" value="ABC_transptr_periplasmic_BD"/>
</dbReference>
<keyword evidence="2" id="KW-0732">Signal</keyword>
<dbReference type="RefSeq" id="WP_010836764.1">
    <property type="nucleotide sequence ID" value="NZ_QRCM01000001.1"/>
</dbReference>
<dbReference type="PANTHER" id="PTHR30535">
    <property type="entry name" value="VITAMIN B12-BINDING PROTEIN"/>
    <property type="match status" value="1"/>
</dbReference>
<accession>A0A6P2CHK7</accession>
<name>A0A6P2CHK7_9NOCA</name>
<evidence type="ECO:0000259" key="3">
    <source>
        <dbReference type="PROSITE" id="PS50983"/>
    </source>
</evidence>
<protein>
    <submittedName>
        <fullName evidence="4">ABC transporter substrate-binding protein</fullName>
    </submittedName>
</protein>
<dbReference type="EMBL" id="QRCM01000001">
    <property type="protein sequence ID" value="TXG92075.1"/>
    <property type="molecule type" value="Genomic_DNA"/>
</dbReference>
<dbReference type="GO" id="GO:0071281">
    <property type="term" value="P:cellular response to iron ion"/>
    <property type="evidence" value="ECO:0007669"/>
    <property type="project" value="TreeGrafter"/>
</dbReference>
<dbReference type="CDD" id="cd01143">
    <property type="entry name" value="YvrC"/>
    <property type="match status" value="1"/>
</dbReference>
<dbReference type="InterPro" id="IPR050902">
    <property type="entry name" value="ABC_Transporter_SBP"/>
</dbReference>
<evidence type="ECO:0000313" key="5">
    <source>
        <dbReference type="Proteomes" id="UP000471120"/>
    </source>
</evidence>
<organism evidence="4 5">
    <name type="scientific">Rhodococcus rhodnii</name>
    <dbReference type="NCBI Taxonomy" id="38312"/>
    <lineage>
        <taxon>Bacteria</taxon>
        <taxon>Bacillati</taxon>
        <taxon>Actinomycetota</taxon>
        <taxon>Actinomycetes</taxon>
        <taxon>Mycobacteriales</taxon>
        <taxon>Nocardiaceae</taxon>
        <taxon>Rhodococcus</taxon>
    </lineage>
</organism>
<dbReference type="Pfam" id="PF01497">
    <property type="entry name" value="Peripla_BP_2"/>
    <property type="match status" value="1"/>
</dbReference>
<gene>
    <name evidence="4" type="ORF">DW322_20260</name>
</gene>
<feature type="signal peptide" evidence="2">
    <location>
        <begin position="1"/>
        <end position="26"/>
    </location>
</feature>
<comment type="caution">
    <text evidence="4">The sequence shown here is derived from an EMBL/GenBank/DDBJ whole genome shotgun (WGS) entry which is preliminary data.</text>
</comment>
<sequence length="319" mass="32906">MSTPRFRPTRALGALALAAVVAVGLAACGDDDSAPAPETPAQGDDAFPVTVGSGDGEITLDARPNAVVSLSPTATEMLFAVGAGDQVVAVDDQSTYPGEAPRTALSGFTPNVEAIVGYSPDLVIVSDDPGDLVAGLERVGVPTLVLPAAVNLDDVYGQIEQVGAATGHVGDAAEVVSRMQGEIDEVVAGLPERPEPLRYYHELDPTFFSITDDTFVGSVYSMLGLESIATGGDGYPQLSAEYVVTADPDLIFLADAKCCGVDAAAVAERPGWGETAAVREGHVHPLDDDVASRWGPRVADLVRQVGDVVAQIPVTAPTR</sequence>
<dbReference type="SUPFAM" id="SSF53807">
    <property type="entry name" value="Helical backbone' metal receptor"/>
    <property type="match status" value="1"/>
</dbReference>
<dbReference type="Gene3D" id="3.40.50.1980">
    <property type="entry name" value="Nitrogenase molybdenum iron protein domain"/>
    <property type="match status" value="2"/>
</dbReference>
<evidence type="ECO:0000313" key="4">
    <source>
        <dbReference type="EMBL" id="TXG92075.1"/>
    </source>
</evidence>
<proteinExistence type="inferred from homology"/>
<dbReference type="Proteomes" id="UP000471120">
    <property type="component" value="Unassembled WGS sequence"/>
</dbReference>
<evidence type="ECO:0000256" key="2">
    <source>
        <dbReference type="SAM" id="SignalP"/>
    </source>
</evidence>
<dbReference type="PANTHER" id="PTHR30535:SF34">
    <property type="entry name" value="MOLYBDATE-BINDING PROTEIN MOLA"/>
    <property type="match status" value="1"/>
</dbReference>
<dbReference type="PROSITE" id="PS50983">
    <property type="entry name" value="FE_B12_PBP"/>
    <property type="match status" value="1"/>
</dbReference>